<proteinExistence type="predicted"/>
<name>A0A4C1W6T0_EUMVA</name>
<gene>
    <name evidence="1" type="ORF">EVAR_31780_1</name>
</gene>
<sequence length="242" mass="26803">MRLHRVSVALEHRVVAASAVPINKNKMVPPRDLVQHFKSIKPTKYLRGPRSTRTNESVPAVASTFVRAIPFVTAPAHSTVLSSDRQSRGAASSALGAFVGRCLPRPRPAPAPPPSPPRPTDYLHLASTFFHIREPFHANSLDRLMGGEGSLVNSVIVEADGVSFDLDRGTIECTKRCHDVESEFKEHNREWDLVLRIDSETKIKIENGTGVENEYGIEIRIKIMNGIGVEIETKNEIDITRV</sequence>
<evidence type="ECO:0000313" key="1">
    <source>
        <dbReference type="EMBL" id="GBP45874.1"/>
    </source>
</evidence>
<keyword evidence="2" id="KW-1185">Reference proteome</keyword>
<dbReference type="Proteomes" id="UP000299102">
    <property type="component" value="Unassembled WGS sequence"/>
</dbReference>
<comment type="caution">
    <text evidence="1">The sequence shown here is derived from an EMBL/GenBank/DDBJ whole genome shotgun (WGS) entry which is preliminary data.</text>
</comment>
<evidence type="ECO:0000313" key="2">
    <source>
        <dbReference type="Proteomes" id="UP000299102"/>
    </source>
</evidence>
<reference evidence="1 2" key="1">
    <citation type="journal article" date="2019" name="Commun. Biol.">
        <title>The bagworm genome reveals a unique fibroin gene that provides high tensile strength.</title>
        <authorList>
            <person name="Kono N."/>
            <person name="Nakamura H."/>
            <person name="Ohtoshi R."/>
            <person name="Tomita M."/>
            <person name="Numata K."/>
            <person name="Arakawa K."/>
        </authorList>
    </citation>
    <scope>NUCLEOTIDE SEQUENCE [LARGE SCALE GENOMIC DNA]</scope>
</reference>
<dbReference type="EMBL" id="BGZK01000473">
    <property type="protein sequence ID" value="GBP45874.1"/>
    <property type="molecule type" value="Genomic_DNA"/>
</dbReference>
<dbReference type="AlphaFoldDB" id="A0A4C1W6T0"/>
<protein>
    <submittedName>
        <fullName evidence="1">Uncharacterized protein</fullName>
    </submittedName>
</protein>
<organism evidence="1 2">
    <name type="scientific">Eumeta variegata</name>
    <name type="common">Bagworm moth</name>
    <name type="synonym">Eumeta japonica</name>
    <dbReference type="NCBI Taxonomy" id="151549"/>
    <lineage>
        <taxon>Eukaryota</taxon>
        <taxon>Metazoa</taxon>
        <taxon>Ecdysozoa</taxon>
        <taxon>Arthropoda</taxon>
        <taxon>Hexapoda</taxon>
        <taxon>Insecta</taxon>
        <taxon>Pterygota</taxon>
        <taxon>Neoptera</taxon>
        <taxon>Endopterygota</taxon>
        <taxon>Lepidoptera</taxon>
        <taxon>Glossata</taxon>
        <taxon>Ditrysia</taxon>
        <taxon>Tineoidea</taxon>
        <taxon>Psychidae</taxon>
        <taxon>Oiketicinae</taxon>
        <taxon>Eumeta</taxon>
    </lineage>
</organism>
<accession>A0A4C1W6T0</accession>